<dbReference type="Proteomes" id="UP000199582">
    <property type="component" value="Unassembled WGS sequence"/>
</dbReference>
<feature type="chain" id="PRO_5009299733" description="PXPV repeat-containing protein" evidence="2">
    <location>
        <begin position="27"/>
        <end position="130"/>
    </location>
</feature>
<keyword evidence="1" id="KW-0812">Transmembrane</keyword>
<accession>A0A1H7PMS7</accession>
<reference evidence="3 4" key="1">
    <citation type="submission" date="2016-10" db="EMBL/GenBank/DDBJ databases">
        <authorList>
            <person name="de Groot N.N."/>
        </authorList>
    </citation>
    <scope>NUCLEOTIDE SEQUENCE [LARGE SCALE GENOMIC DNA]</scope>
    <source>
        <strain evidence="3 4">DSM 100674</strain>
    </source>
</reference>
<name>A0A1H7PMS7_9RHOB</name>
<dbReference type="RefSeq" id="WP_093035314.1">
    <property type="nucleotide sequence ID" value="NZ_FOAG01000005.1"/>
</dbReference>
<evidence type="ECO:0000313" key="4">
    <source>
        <dbReference type="Proteomes" id="UP000199582"/>
    </source>
</evidence>
<feature type="signal peptide" evidence="2">
    <location>
        <begin position="1"/>
        <end position="26"/>
    </location>
</feature>
<dbReference type="STRING" id="1287727.SAMN05443999_10538"/>
<keyword evidence="2" id="KW-0732">Signal</keyword>
<dbReference type="EMBL" id="FOAG01000005">
    <property type="protein sequence ID" value="SEL37083.1"/>
    <property type="molecule type" value="Genomic_DNA"/>
</dbReference>
<gene>
    <name evidence="3" type="ORF">SAMN05443999_10538</name>
</gene>
<keyword evidence="1" id="KW-1133">Transmembrane helix</keyword>
<keyword evidence="1" id="KW-0472">Membrane</keyword>
<proteinExistence type="predicted"/>
<evidence type="ECO:0000256" key="2">
    <source>
        <dbReference type="SAM" id="SignalP"/>
    </source>
</evidence>
<evidence type="ECO:0000313" key="3">
    <source>
        <dbReference type="EMBL" id="SEL37083.1"/>
    </source>
</evidence>
<evidence type="ECO:0000256" key="1">
    <source>
        <dbReference type="SAM" id="Phobius"/>
    </source>
</evidence>
<organism evidence="3 4">
    <name type="scientific">Roseovarius azorensis</name>
    <dbReference type="NCBI Taxonomy" id="1287727"/>
    <lineage>
        <taxon>Bacteria</taxon>
        <taxon>Pseudomonadati</taxon>
        <taxon>Pseudomonadota</taxon>
        <taxon>Alphaproteobacteria</taxon>
        <taxon>Rhodobacterales</taxon>
        <taxon>Roseobacteraceae</taxon>
        <taxon>Roseovarius</taxon>
    </lineage>
</organism>
<feature type="transmembrane region" description="Helical" evidence="1">
    <location>
        <begin position="32"/>
        <end position="50"/>
    </location>
</feature>
<evidence type="ECO:0008006" key="5">
    <source>
        <dbReference type="Google" id="ProtNLM"/>
    </source>
</evidence>
<sequence>MHRRFIALIVGTALAVTGLTAASAQAQGRGDAAAIVAGVAAPAIIGATVVNHRKYDHRSGHVARDYGYSHNYYAPKGYAYAPKGHAKGHHAKKRHHYGYKHHYRPRHYNHHRGYYDYDRRSRYYRDQYGK</sequence>
<protein>
    <recommendedName>
        <fullName evidence="5">PXPV repeat-containing protein</fullName>
    </recommendedName>
</protein>
<keyword evidence="4" id="KW-1185">Reference proteome</keyword>
<dbReference type="AlphaFoldDB" id="A0A1H7PMS7"/>